<dbReference type="HAMAP" id="MF_00909">
    <property type="entry name" value="FtsZ"/>
    <property type="match status" value="1"/>
</dbReference>
<evidence type="ECO:0000313" key="10">
    <source>
        <dbReference type="Proteomes" id="UP001497493"/>
    </source>
</evidence>
<evidence type="ECO:0000256" key="2">
    <source>
        <dbReference type="ARBA" id="ARBA00022741"/>
    </source>
</evidence>
<dbReference type="Gene3D" id="3.30.1330.20">
    <property type="entry name" value="Tubulin/FtsZ, C-terminal domain"/>
    <property type="match status" value="1"/>
</dbReference>
<feature type="domain" description="Tubulin/FtsZ 2-layer sandwich" evidence="8">
    <location>
        <begin position="208"/>
        <end position="326"/>
    </location>
</feature>
<dbReference type="PROSITE" id="PS01135">
    <property type="entry name" value="FTSZ_2"/>
    <property type="match status" value="1"/>
</dbReference>
<dbReference type="SUPFAM" id="SSF55307">
    <property type="entry name" value="Tubulin C-terminal domain-like"/>
    <property type="match status" value="1"/>
</dbReference>
<keyword evidence="4 6" id="KW-0717">Septation</keyword>
<dbReference type="InterPro" id="IPR003008">
    <property type="entry name" value="Tubulin_FtsZ_GTPase"/>
</dbReference>
<evidence type="ECO:0000259" key="7">
    <source>
        <dbReference type="SMART" id="SM00864"/>
    </source>
</evidence>
<feature type="domain" description="Tubulin/FtsZ GTPase" evidence="7">
    <location>
        <begin position="14"/>
        <end position="206"/>
    </location>
</feature>
<dbReference type="InterPro" id="IPR008280">
    <property type="entry name" value="Tub_FtsZ_C"/>
</dbReference>
<dbReference type="SMART" id="SM00865">
    <property type="entry name" value="Tubulin_C"/>
    <property type="match status" value="1"/>
</dbReference>
<evidence type="ECO:0000256" key="3">
    <source>
        <dbReference type="ARBA" id="ARBA00023134"/>
    </source>
</evidence>
<evidence type="ECO:0000256" key="5">
    <source>
        <dbReference type="NCBIfam" id="TIGR00065"/>
    </source>
</evidence>
<dbReference type="PROSITE" id="PS01134">
    <property type="entry name" value="FTSZ_1"/>
    <property type="match status" value="1"/>
</dbReference>
<feature type="binding site" evidence="4">
    <location>
        <position position="188"/>
    </location>
    <ligand>
        <name>GTP</name>
        <dbReference type="ChEBI" id="CHEBI:37565"/>
    </ligand>
</feature>
<sequence>MKFELVDSYSQSAVIKVVGVGGGGGNAINHMVSSGIEGVEFICANTDAQALKSIRARSVIQLGNALTKGLGAGANPDIGRQAALDDRDRIMEVLDGSDMVFITAGMGGGTGTGAAPVIAEIAKEAGILTVAVVTKPFPFEGKKRREVAEKGIEELSQFVDSLITIPNEKLLPVLGKDVSLVNAFAAANDVLLGAVQGIADLITRPGLINVDFADVRTVMAEMGMAMMGTGIGTGEQRAREAAERAIASPLLEDISLHGARGVLVNVTACQDLSIGEFTEVGDAVREFASDDAVVVIGTAIDPSLQDEVRVTVVATGLANPRPSNEVMIKVVRNQAGEVDYDQIAQRPTVLRKQPKEVRAETKKEMDLEYLDIPAFLRRQAD</sequence>
<dbReference type="PANTHER" id="PTHR30314">
    <property type="entry name" value="CELL DIVISION PROTEIN FTSZ-RELATED"/>
    <property type="match status" value="1"/>
</dbReference>
<gene>
    <name evidence="4 9" type="primary">ftsZ</name>
    <name evidence="9" type="ORF">MECH1_V1_1409</name>
</gene>
<keyword evidence="10" id="KW-1185">Reference proteome</keyword>
<reference evidence="9 10" key="1">
    <citation type="submission" date="2024-04" db="EMBL/GenBank/DDBJ databases">
        <authorList>
            <person name="Cremers G."/>
        </authorList>
    </citation>
    <scope>NUCLEOTIDE SEQUENCE [LARGE SCALE GENOMIC DNA]</scope>
    <source>
        <strain evidence="9">MeCH1-AG</strain>
    </source>
</reference>
<protein>
    <recommendedName>
        <fullName evidence="4 5">Cell division protein FtsZ</fullName>
    </recommendedName>
</protein>
<keyword evidence="4 6" id="KW-0131">Cell cycle</keyword>
<comment type="subcellular location">
    <subcellularLocation>
        <location evidence="4">Cytoplasm</location>
    </subcellularLocation>
    <text evidence="4">Assembles at midcell at the inner surface of the cytoplasmic membrane.</text>
</comment>
<dbReference type="InterPro" id="IPR037103">
    <property type="entry name" value="Tubulin/FtsZ-like_C"/>
</dbReference>
<dbReference type="PANTHER" id="PTHR30314:SF3">
    <property type="entry name" value="MITOCHONDRIAL DIVISION PROTEIN FSZA"/>
    <property type="match status" value="1"/>
</dbReference>
<dbReference type="SMART" id="SM00864">
    <property type="entry name" value="Tubulin"/>
    <property type="match status" value="1"/>
</dbReference>
<name>A0ABM9NHU3_9GAMM</name>
<feature type="binding site" evidence="4">
    <location>
        <begin position="109"/>
        <end position="111"/>
    </location>
    <ligand>
        <name>GTP</name>
        <dbReference type="ChEBI" id="CHEBI:37565"/>
    </ligand>
</feature>
<dbReference type="InterPro" id="IPR024757">
    <property type="entry name" value="FtsZ_C"/>
</dbReference>
<dbReference type="SUPFAM" id="SSF52490">
    <property type="entry name" value="Tubulin nucleotide-binding domain-like"/>
    <property type="match status" value="1"/>
</dbReference>
<keyword evidence="4 6" id="KW-0132">Cell division</keyword>
<organism evidence="9 10">
    <name type="scientific">Candidatus Methylocalor cossyra</name>
    <dbReference type="NCBI Taxonomy" id="3108543"/>
    <lineage>
        <taxon>Bacteria</taxon>
        <taxon>Pseudomonadati</taxon>
        <taxon>Pseudomonadota</taxon>
        <taxon>Gammaproteobacteria</taxon>
        <taxon>Methylococcales</taxon>
        <taxon>Methylococcaceae</taxon>
        <taxon>Candidatus Methylocalor</taxon>
    </lineage>
</organism>
<dbReference type="InterPro" id="IPR018316">
    <property type="entry name" value="Tubulin/FtsZ_2-layer-sand-dom"/>
</dbReference>
<dbReference type="InterPro" id="IPR036525">
    <property type="entry name" value="Tubulin/FtsZ_GTPase_sf"/>
</dbReference>
<proteinExistence type="inferred from homology"/>
<evidence type="ECO:0000256" key="1">
    <source>
        <dbReference type="ARBA" id="ARBA00009690"/>
    </source>
</evidence>
<keyword evidence="4" id="KW-0963">Cytoplasm</keyword>
<dbReference type="Gene3D" id="3.40.50.1440">
    <property type="entry name" value="Tubulin/FtsZ, GTPase domain"/>
    <property type="match status" value="1"/>
</dbReference>
<dbReference type="InterPro" id="IPR020805">
    <property type="entry name" value="Cell_div_FtsZ_CS"/>
</dbReference>
<feature type="binding site" evidence="4">
    <location>
        <position position="140"/>
    </location>
    <ligand>
        <name>GTP</name>
        <dbReference type="ChEBI" id="CHEBI:37565"/>
    </ligand>
</feature>
<comment type="function">
    <text evidence="4 6">Essential cell division protein that forms a contractile ring structure (Z ring) at the future cell division site. The regulation of the ring assembly controls the timing and the location of cell division. One of the functions of the FtsZ ring is to recruit other cell division proteins to the septum to produce a new cell wall between the dividing cells. Binds GTP and shows GTPase activity.</text>
</comment>
<feature type="binding site" evidence="4">
    <location>
        <begin position="22"/>
        <end position="26"/>
    </location>
    <ligand>
        <name>GTP</name>
        <dbReference type="ChEBI" id="CHEBI:37565"/>
    </ligand>
</feature>
<comment type="similarity">
    <text evidence="1 4 6">Belongs to the FtsZ family.</text>
</comment>
<dbReference type="EMBL" id="OZ026884">
    <property type="protein sequence ID" value="CAL1240185.1"/>
    <property type="molecule type" value="Genomic_DNA"/>
</dbReference>
<dbReference type="GO" id="GO:0051301">
    <property type="term" value="P:cell division"/>
    <property type="evidence" value="ECO:0007669"/>
    <property type="project" value="UniProtKB-KW"/>
</dbReference>
<keyword evidence="3 4" id="KW-0342">GTP-binding</keyword>
<evidence type="ECO:0000259" key="8">
    <source>
        <dbReference type="SMART" id="SM00865"/>
    </source>
</evidence>
<evidence type="ECO:0000256" key="6">
    <source>
        <dbReference type="RuleBase" id="RU000631"/>
    </source>
</evidence>
<dbReference type="InterPro" id="IPR045061">
    <property type="entry name" value="FtsZ/CetZ"/>
</dbReference>
<keyword evidence="2 4" id="KW-0547">Nucleotide-binding</keyword>
<evidence type="ECO:0000256" key="4">
    <source>
        <dbReference type="HAMAP-Rule" id="MF_00909"/>
    </source>
</evidence>
<dbReference type="RefSeq" id="WP_348759688.1">
    <property type="nucleotide sequence ID" value="NZ_OZ026884.1"/>
</dbReference>
<dbReference type="Pfam" id="PF00091">
    <property type="entry name" value="Tubulin"/>
    <property type="match status" value="1"/>
</dbReference>
<dbReference type="Pfam" id="PF12327">
    <property type="entry name" value="FtsZ_C"/>
    <property type="match status" value="1"/>
</dbReference>
<dbReference type="PRINTS" id="PR00423">
    <property type="entry name" value="CELLDVISFTSZ"/>
</dbReference>
<dbReference type="CDD" id="cd02201">
    <property type="entry name" value="FtsZ_type1"/>
    <property type="match status" value="1"/>
</dbReference>
<accession>A0ABM9NHU3</accession>
<comment type="subunit">
    <text evidence="4">Homodimer. Polymerizes to form a dynamic ring structure in a strictly GTP-dependent manner. Interacts directly with several other division proteins.</text>
</comment>
<dbReference type="NCBIfam" id="TIGR00065">
    <property type="entry name" value="ftsZ"/>
    <property type="match status" value="1"/>
</dbReference>
<dbReference type="Proteomes" id="UP001497493">
    <property type="component" value="Chromosome"/>
</dbReference>
<dbReference type="InterPro" id="IPR000158">
    <property type="entry name" value="Cell_div_FtsZ"/>
</dbReference>
<feature type="binding site" evidence="4">
    <location>
        <position position="144"/>
    </location>
    <ligand>
        <name>GTP</name>
        <dbReference type="ChEBI" id="CHEBI:37565"/>
    </ligand>
</feature>
<evidence type="ECO:0000313" key="9">
    <source>
        <dbReference type="EMBL" id="CAL1240185.1"/>
    </source>
</evidence>